<evidence type="ECO:0000313" key="2">
    <source>
        <dbReference type="EMBL" id="MBP0483036.1"/>
    </source>
</evidence>
<feature type="transmembrane region" description="Helical" evidence="1">
    <location>
        <begin position="272"/>
        <end position="290"/>
    </location>
</feature>
<feature type="transmembrane region" description="Helical" evidence="1">
    <location>
        <begin position="216"/>
        <end position="235"/>
    </location>
</feature>
<proteinExistence type="predicted"/>
<dbReference type="Proteomes" id="UP000675940">
    <property type="component" value="Unassembled WGS sequence"/>
</dbReference>
<feature type="transmembrane region" description="Helical" evidence="1">
    <location>
        <begin position="92"/>
        <end position="109"/>
    </location>
</feature>
<name>A0A940S1E4_9RHOB</name>
<keyword evidence="1" id="KW-1133">Transmembrane helix</keyword>
<reference evidence="2" key="1">
    <citation type="submission" date="2021-03" db="EMBL/GenBank/DDBJ databases">
        <title>Sagittula salina sp. nov. strain M10.9X isolated from the marine waste.</title>
        <authorList>
            <person name="Satari L."/>
            <person name="Molina-Menor E."/>
            <person name="Vidal-Verdu A."/>
            <person name="Pascual J."/>
            <person name="Pereto J."/>
            <person name="Porcar M."/>
        </authorList>
    </citation>
    <scope>NUCLEOTIDE SEQUENCE</scope>
    <source>
        <strain evidence="2">M10.9X</strain>
    </source>
</reference>
<feature type="transmembrane region" description="Helical" evidence="1">
    <location>
        <begin position="334"/>
        <end position="354"/>
    </location>
</feature>
<evidence type="ECO:0000256" key="1">
    <source>
        <dbReference type="SAM" id="Phobius"/>
    </source>
</evidence>
<feature type="transmembrane region" description="Helical" evidence="1">
    <location>
        <begin position="296"/>
        <end position="314"/>
    </location>
</feature>
<feature type="transmembrane region" description="Helical" evidence="1">
    <location>
        <begin position="172"/>
        <end position="195"/>
    </location>
</feature>
<comment type="caution">
    <text evidence="2">The sequence shown here is derived from an EMBL/GenBank/DDBJ whole genome shotgun (WGS) entry which is preliminary data.</text>
</comment>
<feature type="transmembrane region" description="Helical" evidence="1">
    <location>
        <begin position="63"/>
        <end position="83"/>
    </location>
</feature>
<dbReference type="EMBL" id="JAGISH010000005">
    <property type="protein sequence ID" value="MBP0483036.1"/>
    <property type="molecule type" value="Genomic_DNA"/>
</dbReference>
<keyword evidence="1" id="KW-0812">Transmembrane</keyword>
<dbReference type="RefSeq" id="WP_209360972.1">
    <property type="nucleotide sequence ID" value="NZ_JAGISH010000005.1"/>
</dbReference>
<feature type="transmembrane region" description="Helical" evidence="1">
    <location>
        <begin position="360"/>
        <end position="377"/>
    </location>
</feature>
<feature type="transmembrane region" description="Helical" evidence="1">
    <location>
        <begin position="115"/>
        <end position="134"/>
    </location>
</feature>
<protein>
    <submittedName>
        <fullName evidence="2">Uncharacterized protein</fullName>
    </submittedName>
</protein>
<keyword evidence="1" id="KW-0472">Membrane</keyword>
<dbReference type="AlphaFoldDB" id="A0A940S1E4"/>
<accession>A0A940S1E4</accession>
<sequence length="391" mass="40709">MSLRGGSVPSAALDDLRDMEDGTPRVVLGASLVSACGSLPVQILPLVVVLYVSGGWSLQHVGWVSGMLLLGQTLGSLLFPLLAPERLKPGRTLALAAVSCAMMLAVPWLGFVGSMAAWAVIGICASGFQYVGLVTATQAPNPSAAFATRLAVALCLSSLVLTGSAAAGEVSALRVISIVAGLQAVLVLVGATLAGEARRPPEAQEQAGLRDIDPGLALWIIPCFGLLISFMAFLPVTLGAGRSEMEVVLVIGLGRLAAAPLLYLVQGRGTGLPIWIVLGVFPLLSFGAYGGLSIDGLWLAVVFLMFFEVLGNSVTSRFLGELSARHSAARTRWIGMYIQFGSALAQVGTGYALLSSLADIYVLVLGALFIPLVWWVTRPKGAGREVFPPEA</sequence>
<gene>
    <name evidence="2" type="ORF">J5474_11115</name>
</gene>
<feature type="transmembrane region" description="Helical" evidence="1">
    <location>
        <begin position="26"/>
        <end position="51"/>
    </location>
</feature>
<feature type="transmembrane region" description="Helical" evidence="1">
    <location>
        <begin position="247"/>
        <end position="265"/>
    </location>
</feature>
<evidence type="ECO:0000313" key="3">
    <source>
        <dbReference type="Proteomes" id="UP000675940"/>
    </source>
</evidence>
<keyword evidence="3" id="KW-1185">Reference proteome</keyword>
<feature type="transmembrane region" description="Helical" evidence="1">
    <location>
        <begin position="146"/>
        <end position="166"/>
    </location>
</feature>
<organism evidence="2 3">
    <name type="scientific">Sagittula salina</name>
    <dbReference type="NCBI Taxonomy" id="2820268"/>
    <lineage>
        <taxon>Bacteria</taxon>
        <taxon>Pseudomonadati</taxon>
        <taxon>Pseudomonadota</taxon>
        <taxon>Alphaproteobacteria</taxon>
        <taxon>Rhodobacterales</taxon>
        <taxon>Roseobacteraceae</taxon>
        <taxon>Sagittula</taxon>
    </lineage>
</organism>